<evidence type="ECO:0000259" key="3">
    <source>
        <dbReference type="PROSITE" id="PS50977"/>
    </source>
</evidence>
<organism evidence="4 5">
    <name type="scientific">Fictibacillus iocasae</name>
    <dbReference type="NCBI Taxonomy" id="2715437"/>
    <lineage>
        <taxon>Bacteria</taxon>
        <taxon>Bacillati</taxon>
        <taxon>Bacillota</taxon>
        <taxon>Bacilli</taxon>
        <taxon>Bacillales</taxon>
        <taxon>Fictibacillaceae</taxon>
        <taxon>Fictibacillus</taxon>
    </lineage>
</organism>
<evidence type="ECO:0000256" key="2">
    <source>
        <dbReference type="PROSITE-ProRule" id="PRU00335"/>
    </source>
</evidence>
<dbReference type="RefSeq" id="WP_379751354.1">
    <property type="nucleotide sequence ID" value="NZ_JBHTCP010000052.1"/>
</dbReference>
<dbReference type="InterPro" id="IPR023772">
    <property type="entry name" value="DNA-bd_HTH_TetR-type_CS"/>
</dbReference>
<evidence type="ECO:0000313" key="4">
    <source>
        <dbReference type="EMBL" id="MFC7373426.1"/>
    </source>
</evidence>
<dbReference type="InterPro" id="IPR009057">
    <property type="entry name" value="Homeodomain-like_sf"/>
</dbReference>
<dbReference type="SUPFAM" id="SSF48498">
    <property type="entry name" value="Tetracyclin repressor-like, C-terminal domain"/>
    <property type="match status" value="1"/>
</dbReference>
<feature type="domain" description="HTH tetR-type" evidence="3">
    <location>
        <begin position="11"/>
        <end position="71"/>
    </location>
</feature>
<dbReference type="PRINTS" id="PR00455">
    <property type="entry name" value="HTHTETR"/>
</dbReference>
<comment type="caution">
    <text evidence="4">The sequence shown here is derived from an EMBL/GenBank/DDBJ whole genome shotgun (WGS) entry which is preliminary data.</text>
</comment>
<keyword evidence="5" id="KW-1185">Reference proteome</keyword>
<dbReference type="Gene3D" id="1.10.10.60">
    <property type="entry name" value="Homeodomain-like"/>
    <property type="match status" value="1"/>
</dbReference>
<name>A0ABW2NXT2_9BACL</name>
<dbReference type="InterPro" id="IPR036271">
    <property type="entry name" value="Tet_transcr_reg_TetR-rel_C_sf"/>
</dbReference>
<dbReference type="EMBL" id="JBHTCP010000052">
    <property type="protein sequence ID" value="MFC7373426.1"/>
    <property type="molecule type" value="Genomic_DNA"/>
</dbReference>
<proteinExistence type="predicted"/>
<dbReference type="PANTHER" id="PTHR30328:SF54">
    <property type="entry name" value="HTH-TYPE TRANSCRIPTIONAL REPRESSOR SCO4008"/>
    <property type="match status" value="1"/>
</dbReference>
<evidence type="ECO:0000313" key="5">
    <source>
        <dbReference type="Proteomes" id="UP001596549"/>
    </source>
</evidence>
<keyword evidence="1 2" id="KW-0238">DNA-binding</keyword>
<sequence>MMFLKFHSLDENKQQRILNAAIKVYVQKGYDLASTNEIVKEAGISKGLLFHYFQNKKTLYLYVFDYCMGLVVTDFYEKVDMQEPDFFERMRHINLVKMELLNRYPDLFRFLESAYLEMSSEIRPEFQERLKKFSESNTDQLFAHLDTSKFKNGLDIQKAIKSVLWTFEGFSAEVLGRAKAMQLDQPDYEAAYKEADAYIEMFKRCFYK</sequence>
<reference evidence="5" key="1">
    <citation type="journal article" date="2019" name="Int. J. Syst. Evol. Microbiol.">
        <title>The Global Catalogue of Microorganisms (GCM) 10K type strain sequencing project: providing services to taxonomists for standard genome sequencing and annotation.</title>
        <authorList>
            <consortium name="The Broad Institute Genomics Platform"/>
            <consortium name="The Broad Institute Genome Sequencing Center for Infectious Disease"/>
            <person name="Wu L."/>
            <person name="Ma J."/>
        </authorList>
    </citation>
    <scope>NUCLEOTIDE SEQUENCE [LARGE SCALE GENOMIC DNA]</scope>
    <source>
        <strain evidence="5">NBRC 106396</strain>
    </source>
</reference>
<dbReference type="InterPro" id="IPR050109">
    <property type="entry name" value="HTH-type_TetR-like_transc_reg"/>
</dbReference>
<feature type="DNA-binding region" description="H-T-H motif" evidence="2">
    <location>
        <begin position="34"/>
        <end position="53"/>
    </location>
</feature>
<dbReference type="SUPFAM" id="SSF46689">
    <property type="entry name" value="Homeodomain-like"/>
    <property type="match status" value="1"/>
</dbReference>
<accession>A0ABW2NXT2</accession>
<evidence type="ECO:0000256" key="1">
    <source>
        <dbReference type="ARBA" id="ARBA00023125"/>
    </source>
</evidence>
<protein>
    <submittedName>
        <fullName evidence="4">TetR/AcrR family transcriptional regulator</fullName>
    </submittedName>
</protein>
<dbReference type="PROSITE" id="PS01081">
    <property type="entry name" value="HTH_TETR_1"/>
    <property type="match status" value="1"/>
</dbReference>
<dbReference type="Gene3D" id="1.10.357.10">
    <property type="entry name" value="Tetracycline Repressor, domain 2"/>
    <property type="match status" value="1"/>
</dbReference>
<dbReference type="Pfam" id="PF00440">
    <property type="entry name" value="TetR_N"/>
    <property type="match status" value="1"/>
</dbReference>
<gene>
    <name evidence="4" type="ORF">ACFQPF_17435</name>
</gene>
<dbReference type="PANTHER" id="PTHR30328">
    <property type="entry name" value="TRANSCRIPTIONAL REPRESSOR"/>
    <property type="match status" value="1"/>
</dbReference>
<dbReference type="Proteomes" id="UP001596549">
    <property type="component" value="Unassembled WGS sequence"/>
</dbReference>
<dbReference type="InterPro" id="IPR001647">
    <property type="entry name" value="HTH_TetR"/>
</dbReference>
<dbReference type="PROSITE" id="PS50977">
    <property type="entry name" value="HTH_TETR_2"/>
    <property type="match status" value="1"/>
</dbReference>